<accession>A0ABP8X1A1</accession>
<evidence type="ECO:0008006" key="4">
    <source>
        <dbReference type="Google" id="ProtNLM"/>
    </source>
</evidence>
<feature type="transmembrane region" description="Helical" evidence="1">
    <location>
        <begin position="115"/>
        <end position="132"/>
    </location>
</feature>
<dbReference type="RefSeq" id="WP_345382198.1">
    <property type="nucleotide sequence ID" value="NZ_BAABIC010000013.1"/>
</dbReference>
<keyword evidence="3" id="KW-1185">Reference proteome</keyword>
<dbReference type="Proteomes" id="UP001500325">
    <property type="component" value="Unassembled WGS sequence"/>
</dbReference>
<gene>
    <name evidence="2" type="ORF">GCM10023215_40580</name>
</gene>
<feature type="transmembrane region" description="Helical" evidence="1">
    <location>
        <begin position="91"/>
        <end position="109"/>
    </location>
</feature>
<feature type="transmembrane region" description="Helical" evidence="1">
    <location>
        <begin position="60"/>
        <end position="79"/>
    </location>
</feature>
<organism evidence="2 3">
    <name type="scientific">Pseudonocardia yuanmonensis</name>
    <dbReference type="NCBI Taxonomy" id="1095914"/>
    <lineage>
        <taxon>Bacteria</taxon>
        <taxon>Bacillati</taxon>
        <taxon>Actinomycetota</taxon>
        <taxon>Actinomycetes</taxon>
        <taxon>Pseudonocardiales</taxon>
        <taxon>Pseudonocardiaceae</taxon>
        <taxon>Pseudonocardia</taxon>
    </lineage>
</organism>
<sequence length="143" mass="15738">MSTPAAARPRTRSELRAVLTDRRFVRHYVKMLVAMGLGMAVLLPLWRLAGLPDLSGSVELNSLLMATSMTVGMSAWMLVRRHSWAAVGEMAAAMYLPFVVFFVPFWAGVLGGHGVMLAGHVLMLPAMLLAMLHRPAEYVGHRH</sequence>
<evidence type="ECO:0000256" key="1">
    <source>
        <dbReference type="SAM" id="Phobius"/>
    </source>
</evidence>
<keyword evidence="1" id="KW-0812">Transmembrane</keyword>
<comment type="caution">
    <text evidence="2">The sequence shown here is derived from an EMBL/GenBank/DDBJ whole genome shotgun (WGS) entry which is preliminary data.</text>
</comment>
<feature type="transmembrane region" description="Helical" evidence="1">
    <location>
        <begin position="28"/>
        <end position="48"/>
    </location>
</feature>
<protein>
    <recommendedName>
        <fullName evidence="4">Flagellar biosynthetic protein FliP</fullName>
    </recommendedName>
</protein>
<reference evidence="3" key="1">
    <citation type="journal article" date="2019" name="Int. J. Syst. Evol. Microbiol.">
        <title>The Global Catalogue of Microorganisms (GCM) 10K type strain sequencing project: providing services to taxonomists for standard genome sequencing and annotation.</title>
        <authorList>
            <consortium name="The Broad Institute Genomics Platform"/>
            <consortium name="The Broad Institute Genome Sequencing Center for Infectious Disease"/>
            <person name="Wu L."/>
            <person name="Ma J."/>
        </authorList>
    </citation>
    <scope>NUCLEOTIDE SEQUENCE [LARGE SCALE GENOMIC DNA]</scope>
    <source>
        <strain evidence="3">JCM 18055</strain>
    </source>
</reference>
<keyword evidence="1" id="KW-1133">Transmembrane helix</keyword>
<evidence type="ECO:0000313" key="3">
    <source>
        <dbReference type="Proteomes" id="UP001500325"/>
    </source>
</evidence>
<evidence type="ECO:0000313" key="2">
    <source>
        <dbReference type="EMBL" id="GAA4698073.1"/>
    </source>
</evidence>
<name>A0ABP8X1A1_9PSEU</name>
<proteinExistence type="predicted"/>
<keyword evidence="1" id="KW-0472">Membrane</keyword>
<dbReference type="EMBL" id="BAABIC010000013">
    <property type="protein sequence ID" value="GAA4698073.1"/>
    <property type="molecule type" value="Genomic_DNA"/>
</dbReference>